<keyword evidence="2" id="KW-1185">Reference proteome</keyword>
<dbReference type="Pfam" id="PF07676">
    <property type="entry name" value="PD40"/>
    <property type="match status" value="2"/>
</dbReference>
<proteinExistence type="predicted"/>
<accession>A0A4R5MIQ2</accession>
<gene>
    <name evidence="1" type="ORF">EZJ43_13690</name>
</gene>
<dbReference type="InterPro" id="IPR011042">
    <property type="entry name" value="6-blade_b-propeller_TolB-like"/>
</dbReference>
<protein>
    <submittedName>
        <fullName evidence="1">DUF3748 domain-containing protein</fullName>
    </submittedName>
</protein>
<dbReference type="InterPro" id="IPR022223">
    <property type="entry name" value="DUF3748"/>
</dbReference>
<comment type="caution">
    <text evidence="1">The sequence shown here is derived from an EMBL/GenBank/DDBJ whole genome shotgun (WGS) entry which is preliminary data.</text>
</comment>
<reference evidence="1 2" key="1">
    <citation type="submission" date="2019-02" db="EMBL/GenBank/DDBJ databases">
        <title>Pedobacter sp. nov., a novel speices isolated from soil of pinguins habitat in Antarcitica.</title>
        <authorList>
            <person name="He R.-H."/>
        </authorList>
    </citation>
    <scope>NUCLEOTIDE SEQUENCE [LARGE SCALE GENOMIC DNA]</scope>
    <source>
        <strain evidence="1 2">E01020</strain>
    </source>
</reference>
<dbReference type="Proteomes" id="UP000295668">
    <property type="component" value="Unassembled WGS sequence"/>
</dbReference>
<dbReference type="Pfam" id="PF12566">
    <property type="entry name" value="DUF3748"/>
    <property type="match status" value="1"/>
</dbReference>
<dbReference type="AlphaFoldDB" id="A0A4R5MIQ2"/>
<organism evidence="1 2">
    <name type="scientific">Pedobacter changchengzhani</name>
    <dbReference type="NCBI Taxonomy" id="2529274"/>
    <lineage>
        <taxon>Bacteria</taxon>
        <taxon>Pseudomonadati</taxon>
        <taxon>Bacteroidota</taxon>
        <taxon>Sphingobacteriia</taxon>
        <taxon>Sphingobacteriales</taxon>
        <taxon>Sphingobacteriaceae</taxon>
        <taxon>Pedobacter</taxon>
    </lineage>
</organism>
<sequence length="433" mass="47759">MRYKEVQLTSASYGHLLNSTQCFSPDDEWLVYDTRNDETKIISTLNIEAVNTKTKAVKLVYKTPNGTVYGPGVGAATFAPIGNKVLFIHGIRNADKEHPYDFTRRTGVAIDLSKTDKLVFMDARNISQPFTPGALRGGTHAHTWSGDGKWISFTYNDYILQQLAKVDSNYHDRRVVGVMSSVKKVVVNNPEGSLEDNNGEYFAAVVTQLTDKPKWGSDEIDKAFDECWIGNDGYIKENGLQQKHAIAFQGNVYNEQGKVKTELFVVDLPADITQARTGFPIEGTATSLPNVPAGVSQRRITFTNAGVKGPRHWLRANPNGSSIAFLAEDVNGLVQIYGISPNGGKITQITFNKFSVSGPFNFSPDGQKIAYIADGSVFVTDLQTHKSIRETVKFNGSKGLIGAPIWSNNGKMLAYNKYVTNNDGQFLQLFLLH</sequence>
<evidence type="ECO:0000313" key="2">
    <source>
        <dbReference type="Proteomes" id="UP000295668"/>
    </source>
</evidence>
<dbReference type="Gene3D" id="2.120.10.30">
    <property type="entry name" value="TolB, C-terminal domain"/>
    <property type="match status" value="2"/>
</dbReference>
<dbReference type="OrthoDB" id="626010at2"/>
<dbReference type="InterPro" id="IPR011659">
    <property type="entry name" value="WD40"/>
</dbReference>
<dbReference type="EMBL" id="SJCY01000010">
    <property type="protein sequence ID" value="TDG35420.1"/>
    <property type="molecule type" value="Genomic_DNA"/>
</dbReference>
<dbReference type="SUPFAM" id="SSF82171">
    <property type="entry name" value="DPP6 N-terminal domain-like"/>
    <property type="match status" value="1"/>
</dbReference>
<evidence type="ECO:0000313" key="1">
    <source>
        <dbReference type="EMBL" id="TDG35420.1"/>
    </source>
</evidence>
<name>A0A4R5MIQ2_9SPHI</name>
<dbReference type="RefSeq" id="WP_133263282.1">
    <property type="nucleotide sequence ID" value="NZ_SJCY01000010.1"/>
</dbReference>